<dbReference type="OrthoDB" id="61113at2759"/>
<proteinExistence type="inferred from homology"/>
<feature type="transmembrane region" description="Helical" evidence="6">
    <location>
        <begin position="199"/>
        <end position="220"/>
    </location>
</feature>
<dbReference type="InterPro" id="IPR052337">
    <property type="entry name" value="SAT4-like"/>
</dbReference>
<name>A0A2P5HTA8_DIAHE</name>
<feature type="domain" description="Rhodopsin" evidence="7">
    <location>
        <begin position="48"/>
        <end position="300"/>
    </location>
</feature>
<evidence type="ECO:0000313" key="9">
    <source>
        <dbReference type="Proteomes" id="UP000094444"/>
    </source>
</evidence>
<keyword evidence="9" id="KW-1185">Reference proteome</keyword>
<reference evidence="8" key="1">
    <citation type="submission" date="2017-09" db="EMBL/GenBank/DDBJ databases">
        <title>Polyketide synthases of a Diaporthe helianthi virulent isolate.</title>
        <authorList>
            <person name="Baroncelli R."/>
        </authorList>
    </citation>
    <scope>NUCLEOTIDE SEQUENCE [LARGE SCALE GENOMIC DNA]</scope>
    <source>
        <strain evidence="8">7/96</strain>
    </source>
</reference>
<gene>
    <name evidence="8" type="ORF">DHEL01_v208132</name>
</gene>
<keyword evidence="3 6" id="KW-1133">Transmembrane helix</keyword>
<sequence length="419" mass="46973">MSSSSVSVFSLLGISDNLNEPKPILNRQPAVYGIIFSFLILSTLCAIWRLWIRLFVTRTPGWDDVFVVLAVLCNIGQGVGLCLACGRGLGQHFLLLGFNGMREFTRSFYIANGAYPMCSTFIKLALLFQYLRLFNKGTRLRILTVITIIMVCAWGLVFSFLSWVPSIPVKAYWDWNIPDSQVTRYGFGSHDVKTFVATYLTHAATNVALDLIIFTIPVPLYMEKGLQTRTRWALCGLFFLGAAVNVCSIFRLVSMVNNRAATYPTLDPSWYGCVPAVLSVLEVNLATICASLPVFWPVIKENLGRILVTREVDVTRETRDFSIIHNQQWDDSEIYALEAVCSAKKPKYDQRLMLAHIDPLQEEKPTTTTVKALNQQTNGPISMERSANLGVKFTSSLSGLGLPRPVLEKRESKEILLYS</sequence>
<evidence type="ECO:0000256" key="5">
    <source>
        <dbReference type="ARBA" id="ARBA00038359"/>
    </source>
</evidence>
<dbReference type="PANTHER" id="PTHR33048">
    <property type="entry name" value="PTH11-LIKE INTEGRAL MEMBRANE PROTEIN (AFU_ORTHOLOGUE AFUA_5G11245)"/>
    <property type="match status" value="1"/>
</dbReference>
<organism evidence="8 9">
    <name type="scientific">Diaporthe helianthi</name>
    <dbReference type="NCBI Taxonomy" id="158607"/>
    <lineage>
        <taxon>Eukaryota</taxon>
        <taxon>Fungi</taxon>
        <taxon>Dikarya</taxon>
        <taxon>Ascomycota</taxon>
        <taxon>Pezizomycotina</taxon>
        <taxon>Sordariomycetes</taxon>
        <taxon>Sordariomycetidae</taxon>
        <taxon>Diaporthales</taxon>
        <taxon>Diaporthaceae</taxon>
        <taxon>Diaporthe</taxon>
    </lineage>
</organism>
<keyword evidence="2 6" id="KW-0812">Transmembrane</keyword>
<dbReference type="GO" id="GO:0016020">
    <property type="term" value="C:membrane"/>
    <property type="evidence" value="ECO:0007669"/>
    <property type="project" value="UniProtKB-SubCell"/>
</dbReference>
<feature type="transmembrane region" description="Helical" evidence="6">
    <location>
        <begin position="140"/>
        <end position="164"/>
    </location>
</feature>
<dbReference type="Proteomes" id="UP000094444">
    <property type="component" value="Unassembled WGS sequence"/>
</dbReference>
<protein>
    <recommendedName>
        <fullName evidence="7">Rhodopsin domain-containing protein</fullName>
    </recommendedName>
</protein>
<evidence type="ECO:0000256" key="2">
    <source>
        <dbReference type="ARBA" id="ARBA00022692"/>
    </source>
</evidence>
<accession>A0A2P5HTA8</accession>
<feature type="transmembrane region" description="Helical" evidence="6">
    <location>
        <begin position="64"/>
        <end position="89"/>
    </location>
</feature>
<feature type="transmembrane region" description="Helical" evidence="6">
    <location>
        <begin position="232"/>
        <end position="254"/>
    </location>
</feature>
<feature type="transmembrane region" description="Helical" evidence="6">
    <location>
        <begin position="109"/>
        <end position="128"/>
    </location>
</feature>
<dbReference type="InterPro" id="IPR049326">
    <property type="entry name" value="Rhodopsin_dom_fungi"/>
</dbReference>
<dbReference type="Pfam" id="PF20684">
    <property type="entry name" value="Fung_rhodopsin"/>
    <property type="match status" value="1"/>
</dbReference>
<evidence type="ECO:0000256" key="3">
    <source>
        <dbReference type="ARBA" id="ARBA00022989"/>
    </source>
</evidence>
<dbReference type="InParanoid" id="A0A2P5HTA8"/>
<dbReference type="AlphaFoldDB" id="A0A2P5HTA8"/>
<dbReference type="EMBL" id="MAVT02000791">
    <property type="protein sequence ID" value="POS73481.1"/>
    <property type="molecule type" value="Genomic_DNA"/>
</dbReference>
<evidence type="ECO:0000256" key="6">
    <source>
        <dbReference type="SAM" id="Phobius"/>
    </source>
</evidence>
<evidence type="ECO:0000256" key="4">
    <source>
        <dbReference type="ARBA" id="ARBA00023136"/>
    </source>
</evidence>
<feature type="transmembrane region" description="Helical" evidence="6">
    <location>
        <begin position="274"/>
        <end position="296"/>
    </location>
</feature>
<evidence type="ECO:0000313" key="8">
    <source>
        <dbReference type="EMBL" id="POS73481.1"/>
    </source>
</evidence>
<evidence type="ECO:0000259" key="7">
    <source>
        <dbReference type="Pfam" id="PF20684"/>
    </source>
</evidence>
<comment type="caution">
    <text evidence="8">The sequence shown here is derived from an EMBL/GenBank/DDBJ whole genome shotgun (WGS) entry which is preliminary data.</text>
</comment>
<comment type="subcellular location">
    <subcellularLocation>
        <location evidence="1">Membrane</location>
        <topology evidence="1">Multi-pass membrane protein</topology>
    </subcellularLocation>
</comment>
<comment type="similarity">
    <text evidence="5">Belongs to the SAT4 family.</text>
</comment>
<dbReference type="PANTHER" id="PTHR33048:SF47">
    <property type="entry name" value="INTEGRAL MEMBRANE PROTEIN-RELATED"/>
    <property type="match status" value="1"/>
</dbReference>
<evidence type="ECO:0000256" key="1">
    <source>
        <dbReference type="ARBA" id="ARBA00004141"/>
    </source>
</evidence>
<keyword evidence="4 6" id="KW-0472">Membrane</keyword>
<feature type="transmembrane region" description="Helical" evidence="6">
    <location>
        <begin position="30"/>
        <end position="52"/>
    </location>
</feature>